<accession>A0A1E5IGI4</accession>
<evidence type="ECO:0000256" key="4">
    <source>
        <dbReference type="HAMAP-Rule" id="MF_01930"/>
    </source>
</evidence>
<name>A0A1E5IGI4_ENDTX</name>
<comment type="catalytic activity">
    <reaction evidence="4">
        <text>N(1)-(5-phospho-beta-D-ribosyl)glycinamide + (6R)-10-formyltetrahydrofolate = N(2)-formyl-N(1)-(5-phospho-beta-D-ribosyl)glycinamide + (6S)-5,6,7,8-tetrahydrofolate + H(+)</text>
        <dbReference type="Rhea" id="RHEA:15053"/>
        <dbReference type="ChEBI" id="CHEBI:15378"/>
        <dbReference type="ChEBI" id="CHEBI:57453"/>
        <dbReference type="ChEBI" id="CHEBI:143788"/>
        <dbReference type="ChEBI" id="CHEBI:147286"/>
        <dbReference type="ChEBI" id="CHEBI:195366"/>
        <dbReference type="EC" id="2.1.2.2"/>
    </reaction>
</comment>
<reference evidence="6 7" key="1">
    <citation type="submission" date="2015-11" db="EMBL/GenBank/DDBJ databases">
        <title>Evidence for parallel genomic evolution in an endosymbiosis of termite gut flagellates.</title>
        <authorList>
            <person name="Zheng H."/>
        </authorList>
    </citation>
    <scope>NUCLEOTIDE SEQUENCE [LARGE SCALE GENOMIC DNA]</scope>
    <source>
        <strain evidence="6 7">CET450</strain>
    </source>
</reference>
<dbReference type="Proteomes" id="UP000095237">
    <property type="component" value="Unassembled WGS sequence"/>
</dbReference>
<evidence type="ECO:0000256" key="2">
    <source>
        <dbReference type="ARBA" id="ARBA00022679"/>
    </source>
</evidence>
<evidence type="ECO:0000313" key="6">
    <source>
        <dbReference type="EMBL" id="OEG69118.1"/>
    </source>
</evidence>
<dbReference type="GO" id="GO:0006189">
    <property type="term" value="P:'de novo' IMP biosynthetic process"/>
    <property type="evidence" value="ECO:0007669"/>
    <property type="project" value="UniProtKB-UniRule"/>
</dbReference>
<proteinExistence type="inferred from homology"/>
<dbReference type="CDD" id="cd08645">
    <property type="entry name" value="FMT_core_GART"/>
    <property type="match status" value="1"/>
</dbReference>
<keyword evidence="3 4" id="KW-0658">Purine biosynthesis</keyword>
<sequence>MKRLTILVSGSGSNMQSIADSTNRGILKGLAEIVLVVSNNPNAYALKRSENENIKAVCIERKNFEDEKSFNGAILEELQNIEADIVCLAGYMRMIGQEIIDVYRGRMLNIHPALLPKFGGKGMYGYHVHKAVVKAGEKKSGATVHFVEGEYDTGKIIIQREVEVFRSDTPQDVAKKVLAVEHRIYPEAIKKVIENKL</sequence>
<evidence type="ECO:0000259" key="5">
    <source>
        <dbReference type="Pfam" id="PF00551"/>
    </source>
</evidence>
<comment type="caution">
    <text evidence="6">The sequence shown here is derived from an EMBL/GenBank/DDBJ whole genome shotgun (WGS) entry which is preliminary data.</text>
</comment>
<dbReference type="InterPro" id="IPR036477">
    <property type="entry name" value="Formyl_transf_N_sf"/>
</dbReference>
<keyword evidence="2 4" id="KW-0808">Transferase</keyword>
<organism evidence="6 7">
    <name type="scientific">Endomicrobium trichonymphae</name>
    <dbReference type="NCBI Taxonomy" id="1408204"/>
    <lineage>
        <taxon>Bacteria</taxon>
        <taxon>Pseudomonadati</taxon>
        <taxon>Elusimicrobiota</taxon>
        <taxon>Endomicrobiia</taxon>
        <taxon>Endomicrobiales</taxon>
        <taxon>Endomicrobiaceae</taxon>
        <taxon>Candidatus Endomicrobiellum</taxon>
    </lineage>
</organism>
<dbReference type="EC" id="2.1.2.2" evidence="4"/>
<dbReference type="PANTHER" id="PTHR43369:SF2">
    <property type="entry name" value="PHOSPHORIBOSYLGLYCINAMIDE FORMYLTRANSFERASE"/>
    <property type="match status" value="1"/>
</dbReference>
<evidence type="ECO:0000313" key="7">
    <source>
        <dbReference type="Proteomes" id="UP000095237"/>
    </source>
</evidence>
<evidence type="ECO:0000256" key="3">
    <source>
        <dbReference type="ARBA" id="ARBA00022755"/>
    </source>
</evidence>
<feature type="binding site" evidence="4">
    <location>
        <position position="109"/>
    </location>
    <ligand>
        <name>(6R)-10-formyltetrahydrofolate</name>
        <dbReference type="ChEBI" id="CHEBI:195366"/>
    </ligand>
</feature>
<dbReference type="UniPathway" id="UPA00074">
    <property type="reaction ID" value="UER00126"/>
</dbReference>
<feature type="domain" description="Formyl transferase N-terminal" evidence="5">
    <location>
        <begin position="2"/>
        <end position="189"/>
    </location>
</feature>
<gene>
    <name evidence="4" type="primary">purN</name>
    <name evidence="6" type="ORF">ATZ36_11440</name>
</gene>
<evidence type="ECO:0000256" key="1">
    <source>
        <dbReference type="ARBA" id="ARBA00005054"/>
    </source>
</evidence>
<dbReference type="PANTHER" id="PTHR43369">
    <property type="entry name" value="PHOSPHORIBOSYLGLYCINAMIDE FORMYLTRANSFERASE"/>
    <property type="match status" value="1"/>
</dbReference>
<dbReference type="Gene3D" id="3.40.50.170">
    <property type="entry name" value="Formyl transferase, N-terminal domain"/>
    <property type="match status" value="1"/>
</dbReference>
<feature type="active site" description="Proton donor" evidence="4">
    <location>
        <position position="111"/>
    </location>
</feature>
<dbReference type="AlphaFoldDB" id="A0A1E5IGI4"/>
<dbReference type="GO" id="GO:0005737">
    <property type="term" value="C:cytoplasm"/>
    <property type="evidence" value="ECO:0007669"/>
    <property type="project" value="TreeGrafter"/>
</dbReference>
<feature type="binding site" evidence="4">
    <location>
        <begin position="12"/>
        <end position="14"/>
    </location>
    <ligand>
        <name>N(1)-(5-phospho-beta-D-ribosyl)glycinamide</name>
        <dbReference type="ChEBI" id="CHEBI:143788"/>
    </ligand>
</feature>
<comment type="caution">
    <text evidence="4">Lacks conserved residue(s) required for the propagation of feature annotation.</text>
</comment>
<comment type="function">
    <text evidence="4">Catalyzes the transfer of a formyl group from 10-formyltetrahydrofolate to 5-phospho-ribosyl-glycinamide (GAR), producing 5-phospho-ribosyl-N-formylglycinamide (FGAR) and tetrahydrofolate.</text>
</comment>
<dbReference type="NCBIfam" id="TIGR00639">
    <property type="entry name" value="PurN"/>
    <property type="match status" value="1"/>
</dbReference>
<dbReference type="InterPro" id="IPR002376">
    <property type="entry name" value="Formyl_transf_N"/>
</dbReference>
<comment type="pathway">
    <text evidence="1 4">Purine metabolism; IMP biosynthesis via de novo pathway; N(2)-formyl-N(1)-(5-phospho-D-ribosyl)glycinamide from N(1)-(5-phospho-D-ribosyl)glycinamide (10-formyl THF route): step 1/1.</text>
</comment>
<comment type="similarity">
    <text evidence="4">Belongs to the GART family.</text>
</comment>
<dbReference type="InterPro" id="IPR004607">
    <property type="entry name" value="GART"/>
</dbReference>
<dbReference type="GO" id="GO:0004644">
    <property type="term" value="F:phosphoribosylglycinamide formyltransferase activity"/>
    <property type="evidence" value="ECO:0007669"/>
    <property type="project" value="UniProtKB-UniRule"/>
</dbReference>
<protein>
    <recommendedName>
        <fullName evidence="4">Phosphoribosylglycinamide formyltransferase</fullName>
        <ecNumber evidence="4">2.1.2.2</ecNumber>
    </recommendedName>
    <alternativeName>
        <fullName evidence="4">5'-phosphoribosylglycinamide transformylase</fullName>
    </alternativeName>
    <alternativeName>
        <fullName evidence="4">GAR transformylase</fullName>
        <shortName evidence="4">GART</shortName>
    </alternativeName>
</protein>
<dbReference type="SUPFAM" id="SSF53328">
    <property type="entry name" value="Formyltransferase"/>
    <property type="match status" value="1"/>
</dbReference>
<keyword evidence="7" id="KW-1185">Reference proteome</keyword>
<dbReference type="HAMAP" id="MF_01930">
    <property type="entry name" value="PurN"/>
    <property type="match status" value="1"/>
</dbReference>
<dbReference type="Pfam" id="PF00551">
    <property type="entry name" value="Formyl_trans_N"/>
    <property type="match status" value="1"/>
</dbReference>
<feature type="site" description="Raises pKa of active site His" evidence="4">
    <location>
        <position position="152"/>
    </location>
</feature>
<dbReference type="EMBL" id="LNVX01000849">
    <property type="protein sequence ID" value="OEG69118.1"/>
    <property type="molecule type" value="Genomic_DNA"/>
</dbReference>